<dbReference type="PROSITE" id="PS00455">
    <property type="entry name" value="AMP_BINDING"/>
    <property type="match status" value="1"/>
</dbReference>
<dbReference type="Gene3D" id="3.30.300.30">
    <property type="match status" value="1"/>
</dbReference>
<dbReference type="Pfam" id="PF06468">
    <property type="entry name" value="Spond_N"/>
    <property type="match status" value="1"/>
</dbReference>
<dbReference type="PANTHER" id="PTHR24096:SF422">
    <property type="entry name" value="BCDNA.GH02901"/>
    <property type="match status" value="1"/>
</dbReference>
<dbReference type="Gene3D" id="2.30.38.10">
    <property type="entry name" value="Luciferase, Domain 3"/>
    <property type="match status" value="1"/>
</dbReference>
<dbReference type="EMBL" id="CALNXI010001870">
    <property type="protein sequence ID" value="CAH3178705.1"/>
    <property type="molecule type" value="Genomic_DNA"/>
</dbReference>
<reference evidence="3 4" key="1">
    <citation type="submission" date="2022-05" db="EMBL/GenBank/DDBJ databases">
        <authorList>
            <consortium name="Genoscope - CEA"/>
            <person name="William W."/>
        </authorList>
    </citation>
    <scope>NUCLEOTIDE SEQUENCE [LARGE SCALE GENOMIC DNA]</scope>
</reference>
<sequence length="697" mass="75734">MKIVVKDKYSMVSLITTIAPSPDWFVGVDSYDLFGSDGRWKDTVIMDLLPWDAGTDSGTSFQSSDIPTMPSDVIKRIISSSKTQMGADADRDFVRVTLARSSTISTMPATAATVLTAATASPSSASVYSITTTNQTFQTTTPTNGVISVQHDCRNASLFVFIVALIRAFFKKFCSSIAGIVQSKYTVDIPEVSLSEFMLDDFQEYGDDLAMVDGASGKSYSYNELNTSIKKLGSALTKRGFNKGDVFALYLPNVPEYPIVFFGVIALGGIVTTLNPTFTEKEISYQLKDSGAKYILTIPAIADKAKIAAAENGINEVFVIGEAKGCEPLDSLLFDDGSAFPDNVPVNPKEDVCVMPYSSGTTGFPKGVMLTHQNIVSQVCMLLHDAFRSHPFRGTVLGLLPFFHIFGMVVIMAHFLKRGGKIVCMQQFDGESMLGLIQNFKIHSLYLVPPVITFLSKHPLVDNYDLTSVDTIISGAAPLGEQLTNALWKRLPTVVAIGQGYGLTETSPAAMVCPRNNCKPGAVGVMLPNLEGKVVDVKTGEALGPNQSGEVCIRGPSIMKGYLNNAKATSECITPDGWFHSGDTGYYDEEGHFYIVDRLKELIKYKGFQVPPAELEALIHTHPNVLDVAVIGVPCEEAGELPKAFIVPKGEVEKKEITEFVAERVSPHKKLRGGVEFIEQIPKTASGKILKRELRDK</sequence>
<keyword evidence="4" id="KW-1185">Reference proteome</keyword>
<keyword evidence="1" id="KW-0472">Membrane</keyword>
<gene>
    <name evidence="3" type="ORF">PEVE_00011920</name>
</gene>
<evidence type="ECO:0000313" key="3">
    <source>
        <dbReference type="EMBL" id="CAH3178705.1"/>
    </source>
</evidence>
<dbReference type="InterPro" id="IPR025110">
    <property type="entry name" value="AMP-bd_C"/>
</dbReference>
<dbReference type="SUPFAM" id="SSF56801">
    <property type="entry name" value="Acetyl-CoA synthetase-like"/>
    <property type="match status" value="1"/>
</dbReference>
<protein>
    <recommendedName>
        <fullName evidence="2">Spondin domain-containing protein</fullName>
    </recommendedName>
</protein>
<dbReference type="InterPro" id="IPR000873">
    <property type="entry name" value="AMP-dep_synth/lig_dom"/>
</dbReference>
<comment type="caution">
    <text evidence="3">The sequence shown here is derived from an EMBL/GenBank/DDBJ whole genome shotgun (WGS) entry which is preliminary data.</text>
</comment>
<proteinExistence type="predicted"/>
<feature type="domain" description="Spondin" evidence="2">
    <location>
        <begin position="1"/>
        <end position="85"/>
    </location>
</feature>
<dbReference type="InterPro" id="IPR020845">
    <property type="entry name" value="AMP-binding_CS"/>
</dbReference>
<dbReference type="Gene3D" id="2.60.40.2130">
    <property type="entry name" value="F-spondin domain"/>
    <property type="match status" value="1"/>
</dbReference>
<keyword evidence="1" id="KW-0812">Transmembrane</keyword>
<evidence type="ECO:0000256" key="1">
    <source>
        <dbReference type="SAM" id="Phobius"/>
    </source>
</evidence>
<dbReference type="Proteomes" id="UP001159427">
    <property type="component" value="Unassembled WGS sequence"/>
</dbReference>
<organism evidence="3 4">
    <name type="scientific">Porites evermanni</name>
    <dbReference type="NCBI Taxonomy" id="104178"/>
    <lineage>
        <taxon>Eukaryota</taxon>
        <taxon>Metazoa</taxon>
        <taxon>Cnidaria</taxon>
        <taxon>Anthozoa</taxon>
        <taxon>Hexacorallia</taxon>
        <taxon>Scleractinia</taxon>
        <taxon>Fungiina</taxon>
        <taxon>Poritidae</taxon>
        <taxon>Porites</taxon>
    </lineage>
</organism>
<dbReference type="Pfam" id="PF00501">
    <property type="entry name" value="AMP-binding"/>
    <property type="match status" value="1"/>
</dbReference>
<evidence type="ECO:0000259" key="2">
    <source>
        <dbReference type="PROSITE" id="PS51020"/>
    </source>
</evidence>
<evidence type="ECO:0000313" key="4">
    <source>
        <dbReference type="Proteomes" id="UP001159427"/>
    </source>
</evidence>
<dbReference type="PANTHER" id="PTHR24096">
    <property type="entry name" value="LONG-CHAIN-FATTY-ACID--COA LIGASE"/>
    <property type="match status" value="1"/>
</dbReference>
<accession>A0ABN8RH28</accession>
<dbReference type="InterPro" id="IPR038678">
    <property type="entry name" value="Spondin_N_sf"/>
</dbReference>
<name>A0ABN8RH28_9CNID</name>
<dbReference type="Pfam" id="PF13193">
    <property type="entry name" value="AMP-binding_C"/>
    <property type="match status" value="1"/>
</dbReference>
<dbReference type="Gene3D" id="3.40.50.980">
    <property type="match status" value="2"/>
</dbReference>
<dbReference type="InterPro" id="IPR009465">
    <property type="entry name" value="Spondin_N"/>
</dbReference>
<dbReference type="PROSITE" id="PS51020">
    <property type="entry name" value="SPONDIN"/>
    <property type="match status" value="1"/>
</dbReference>
<feature type="transmembrane region" description="Helical" evidence="1">
    <location>
        <begin position="257"/>
        <end position="278"/>
    </location>
</feature>
<feature type="transmembrane region" description="Helical" evidence="1">
    <location>
        <begin position="396"/>
        <end position="416"/>
    </location>
</feature>
<dbReference type="InterPro" id="IPR045851">
    <property type="entry name" value="AMP-bd_C_sf"/>
</dbReference>
<keyword evidence="1" id="KW-1133">Transmembrane helix</keyword>